<keyword evidence="1" id="KW-0472">Membrane</keyword>
<keyword evidence="1" id="KW-0812">Transmembrane</keyword>
<feature type="transmembrane region" description="Helical" evidence="1">
    <location>
        <begin position="249"/>
        <end position="267"/>
    </location>
</feature>
<evidence type="ECO:0008006" key="3">
    <source>
        <dbReference type="Google" id="ProtNLM"/>
    </source>
</evidence>
<proteinExistence type="predicted"/>
<gene>
    <name evidence="2" type="ORF">METZ01_LOCUS30136</name>
</gene>
<feature type="transmembrane region" description="Helical" evidence="1">
    <location>
        <begin position="207"/>
        <end position="237"/>
    </location>
</feature>
<evidence type="ECO:0000313" key="2">
    <source>
        <dbReference type="EMBL" id="SUZ77282.1"/>
    </source>
</evidence>
<dbReference type="EMBL" id="UINC01001311">
    <property type="protein sequence ID" value="SUZ77282.1"/>
    <property type="molecule type" value="Genomic_DNA"/>
</dbReference>
<feature type="transmembrane region" description="Helical" evidence="1">
    <location>
        <begin position="70"/>
        <end position="89"/>
    </location>
</feature>
<evidence type="ECO:0000256" key="1">
    <source>
        <dbReference type="SAM" id="Phobius"/>
    </source>
</evidence>
<name>A0A381QD85_9ZZZZ</name>
<dbReference type="AlphaFoldDB" id="A0A381QD85"/>
<feature type="transmembrane region" description="Helical" evidence="1">
    <location>
        <begin position="20"/>
        <end position="37"/>
    </location>
</feature>
<keyword evidence="1" id="KW-1133">Transmembrane helix</keyword>
<protein>
    <recommendedName>
        <fullName evidence="3">DUF2182 domain-containing protein</fullName>
    </recommendedName>
</protein>
<dbReference type="Pfam" id="PF09948">
    <property type="entry name" value="PpoB2"/>
    <property type="match status" value="1"/>
</dbReference>
<sequence>MMGLESGDGSLSVYNRDRVIIVVAIIIITCVSWVYLFNLSGDMDSMSGFDSKTGLSRAMPNMVPWGFSDWISMFVMWLVMMIGMMVPTASPMILMFSTVNRQKKAQNQPYVATAVFLSGYVLVWLGFSIGATVSNWVLHSNTLLSGMMGESTSNLFGGVLLISAGIFQWTPIKKACLNNCRTPMGFLMTEWKNGSYGAFRMGLGHGIYCLGCCWLLMALLFVLGVMNLVWIAVLTALILVEKVAPKGDWVSRITGIGFAVWGIILLFQI</sequence>
<reference evidence="2" key="1">
    <citation type="submission" date="2018-05" db="EMBL/GenBank/DDBJ databases">
        <authorList>
            <person name="Lanie J.A."/>
            <person name="Ng W.-L."/>
            <person name="Kazmierczak K.M."/>
            <person name="Andrzejewski T.M."/>
            <person name="Davidsen T.M."/>
            <person name="Wayne K.J."/>
            <person name="Tettelin H."/>
            <person name="Glass J.I."/>
            <person name="Rusch D."/>
            <person name="Podicherti R."/>
            <person name="Tsui H.-C.T."/>
            <person name="Winkler M.E."/>
        </authorList>
    </citation>
    <scope>NUCLEOTIDE SEQUENCE</scope>
</reference>
<organism evidence="2">
    <name type="scientific">marine metagenome</name>
    <dbReference type="NCBI Taxonomy" id="408172"/>
    <lineage>
        <taxon>unclassified sequences</taxon>
        <taxon>metagenomes</taxon>
        <taxon>ecological metagenomes</taxon>
    </lineage>
</organism>
<feature type="transmembrane region" description="Helical" evidence="1">
    <location>
        <begin position="153"/>
        <end position="172"/>
    </location>
</feature>
<accession>A0A381QD85</accession>
<feature type="transmembrane region" description="Helical" evidence="1">
    <location>
        <begin position="110"/>
        <end position="133"/>
    </location>
</feature>
<dbReference type="InterPro" id="IPR018688">
    <property type="entry name" value="PpoB2-like"/>
</dbReference>